<evidence type="ECO:0000256" key="2">
    <source>
        <dbReference type="SAM" id="SignalP"/>
    </source>
</evidence>
<feature type="chain" id="PRO_5015573408" description="DUF459 domain-containing protein" evidence="2">
    <location>
        <begin position="20"/>
        <end position="329"/>
    </location>
</feature>
<dbReference type="InterPro" id="IPR036514">
    <property type="entry name" value="SGNH_hydro_sf"/>
</dbReference>
<accession>A0A2S9XG51</accession>
<dbReference type="GO" id="GO:0016788">
    <property type="term" value="F:hydrolase activity, acting on ester bonds"/>
    <property type="evidence" value="ECO:0007669"/>
    <property type="project" value="UniProtKB-ARBA"/>
</dbReference>
<dbReference type="PROSITE" id="PS51257">
    <property type="entry name" value="PROKAR_LIPOPROTEIN"/>
    <property type="match status" value="1"/>
</dbReference>
<dbReference type="SUPFAM" id="SSF52266">
    <property type="entry name" value="SGNH hydrolase"/>
    <property type="match status" value="1"/>
</dbReference>
<feature type="compositionally biased region" description="Acidic residues" evidence="1">
    <location>
        <begin position="81"/>
        <end position="102"/>
    </location>
</feature>
<feature type="signal peptide" evidence="2">
    <location>
        <begin position="1"/>
        <end position="19"/>
    </location>
</feature>
<dbReference type="Pfam" id="PF04311">
    <property type="entry name" value="DUF459"/>
    <property type="match status" value="1"/>
</dbReference>
<keyword evidence="4" id="KW-1185">Reference proteome</keyword>
<dbReference type="Gene3D" id="3.40.50.1110">
    <property type="entry name" value="SGNH hydrolase"/>
    <property type="match status" value="1"/>
</dbReference>
<protein>
    <recommendedName>
        <fullName evidence="5">DUF459 domain-containing protein</fullName>
    </recommendedName>
</protein>
<evidence type="ECO:0008006" key="5">
    <source>
        <dbReference type="Google" id="ProtNLM"/>
    </source>
</evidence>
<dbReference type="EMBL" id="PVNK01000231">
    <property type="protein sequence ID" value="PRP91832.1"/>
    <property type="molecule type" value="Genomic_DNA"/>
</dbReference>
<evidence type="ECO:0000313" key="4">
    <source>
        <dbReference type="Proteomes" id="UP000237968"/>
    </source>
</evidence>
<sequence length="329" mass="35142">MIRPLTARASALFTLPSLALAVALVGCADPSGTGGTVDSPSDAPVESEQHEPGEPEADAPVLAAADSAANDQDTEGQPALEDQDEAAEGEGEAAEAADEPPEPEAILEPRRVLIVGSSLAATGLGAVLEDTLDANPDVVCYRKGKSASGLARPDFYDWFDQGKRQVEFRKPDLVIVIMGANDGQDLTPWKGSRRVRWDSEGWPEAYRGRVDQFLAELAAPIEEAEGAKVMWLGLPKVPSPSLERKLKVIREIHEQGVGALGDGGLYLDTTQYLVDEQGALLRSAEVKGKQRELRSEDGVHFTMSGCEYLAAKIYPEVLEALGLPVEASE</sequence>
<organism evidence="3 4">
    <name type="scientific">Enhygromyxa salina</name>
    <dbReference type="NCBI Taxonomy" id="215803"/>
    <lineage>
        <taxon>Bacteria</taxon>
        <taxon>Pseudomonadati</taxon>
        <taxon>Myxococcota</taxon>
        <taxon>Polyangia</taxon>
        <taxon>Nannocystales</taxon>
        <taxon>Nannocystaceae</taxon>
        <taxon>Enhygromyxa</taxon>
    </lineage>
</organism>
<comment type="caution">
    <text evidence="3">The sequence shown here is derived from an EMBL/GenBank/DDBJ whole genome shotgun (WGS) entry which is preliminary data.</text>
</comment>
<keyword evidence="2" id="KW-0732">Signal</keyword>
<evidence type="ECO:0000313" key="3">
    <source>
        <dbReference type="EMBL" id="PRP91832.1"/>
    </source>
</evidence>
<reference evidence="3 4" key="1">
    <citation type="submission" date="2018-03" db="EMBL/GenBank/DDBJ databases">
        <title>Draft Genome Sequences of the Obligatory Marine Myxobacteria Enhygromyxa salina SWB005.</title>
        <authorList>
            <person name="Poehlein A."/>
            <person name="Moghaddam J.A."/>
            <person name="Harms H."/>
            <person name="Alanjari M."/>
            <person name="Koenig G.M."/>
            <person name="Daniel R."/>
            <person name="Schaeberle T.F."/>
        </authorList>
    </citation>
    <scope>NUCLEOTIDE SEQUENCE [LARGE SCALE GENOMIC DNA]</scope>
    <source>
        <strain evidence="3 4">SWB005</strain>
    </source>
</reference>
<feature type="region of interest" description="Disordered" evidence="1">
    <location>
        <begin position="32"/>
        <end position="105"/>
    </location>
</feature>
<feature type="compositionally biased region" description="Low complexity" evidence="1">
    <location>
        <begin position="58"/>
        <end position="71"/>
    </location>
</feature>
<proteinExistence type="predicted"/>
<dbReference type="Proteomes" id="UP000237968">
    <property type="component" value="Unassembled WGS sequence"/>
</dbReference>
<dbReference type="AlphaFoldDB" id="A0A2S9XG51"/>
<dbReference type="RefSeq" id="WP_181198173.1">
    <property type="nucleotide sequence ID" value="NZ_PVNK01000231.1"/>
</dbReference>
<name>A0A2S9XG51_9BACT</name>
<evidence type="ECO:0000256" key="1">
    <source>
        <dbReference type="SAM" id="MobiDB-lite"/>
    </source>
</evidence>
<gene>
    <name evidence="3" type="ORF">ENSA5_52700</name>
</gene>
<dbReference type="InterPro" id="IPR007407">
    <property type="entry name" value="DUF459"/>
</dbReference>